<reference evidence="2 3" key="1">
    <citation type="submission" date="2018-09" db="EMBL/GenBank/DDBJ databases">
        <authorList>
            <person name="Zhu H."/>
        </authorList>
    </citation>
    <scope>NUCLEOTIDE SEQUENCE [LARGE SCALE GENOMIC DNA]</scope>
    <source>
        <strain evidence="2 3">K1S02-61</strain>
    </source>
</reference>
<accession>A0A418XVB2</accession>
<keyword evidence="3" id="KW-1185">Reference proteome</keyword>
<dbReference type="GO" id="GO:0016758">
    <property type="term" value="F:hexosyltransferase activity"/>
    <property type="evidence" value="ECO:0007669"/>
    <property type="project" value="InterPro"/>
</dbReference>
<sequence>MGADDQVRRGMCDFTAEAGAVLCLFAQPQAKRRPGRRCGAGPNAGTAPRFRREIAHSSPDLIVCTHFLPADLLSHLITVGAVRCPVWVQVTDFDLHRMWVHQHMAGYFAPNE</sequence>
<comment type="caution">
    <text evidence="2">The sequence shown here is derived from an EMBL/GenBank/DDBJ whole genome shotgun (WGS) entry which is preliminary data.</text>
</comment>
<name>A0A418XVB2_9BURK</name>
<protein>
    <recommendedName>
        <fullName evidence="1">Diacylglycerol glucosyltransferase N-terminal domain-containing protein</fullName>
    </recommendedName>
</protein>
<dbReference type="Proteomes" id="UP000284006">
    <property type="component" value="Unassembled WGS sequence"/>
</dbReference>
<evidence type="ECO:0000259" key="1">
    <source>
        <dbReference type="Pfam" id="PF06925"/>
    </source>
</evidence>
<evidence type="ECO:0000313" key="2">
    <source>
        <dbReference type="EMBL" id="RJG16650.1"/>
    </source>
</evidence>
<dbReference type="AlphaFoldDB" id="A0A418XVB2"/>
<dbReference type="EMBL" id="QYUP01000106">
    <property type="protein sequence ID" value="RJG16650.1"/>
    <property type="molecule type" value="Genomic_DNA"/>
</dbReference>
<dbReference type="GO" id="GO:0016020">
    <property type="term" value="C:membrane"/>
    <property type="evidence" value="ECO:0007669"/>
    <property type="project" value="GOC"/>
</dbReference>
<organism evidence="2 3">
    <name type="scientific">Massilia cavernae</name>
    <dbReference type="NCBI Taxonomy" id="2320864"/>
    <lineage>
        <taxon>Bacteria</taxon>
        <taxon>Pseudomonadati</taxon>
        <taxon>Pseudomonadota</taxon>
        <taxon>Betaproteobacteria</taxon>
        <taxon>Burkholderiales</taxon>
        <taxon>Oxalobacteraceae</taxon>
        <taxon>Telluria group</taxon>
        <taxon>Massilia</taxon>
    </lineage>
</organism>
<feature type="non-terminal residue" evidence="2">
    <location>
        <position position="112"/>
    </location>
</feature>
<dbReference type="Pfam" id="PF06925">
    <property type="entry name" value="MGDG_synth"/>
    <property type="match status" value="1"/>
</dbReference>
<proteinExistence type="predicted"/>
<feature type="domain" description="Diacylglycerol glucosyltransferase N-terminal" evidence="1">
    <location>
        <begin position="43"/>
        <end position="111"/>
    </location>
</feature>
<dbReference type="GO" id="GO:0009247">
    <property type="term" value="P:glycolipid biosynthetic process"/>
    <property type="evidence" value="ECO:0007669"/>
    <property type="project" value="InterPro"/>
</dbReference>
<dbReference type="InterPro" id="IPR009695">
    <property type="entry name" value="Diacylglyc_glucosyltr_N"/>
</dbReference>
<evidence type="ECO:0000313" key="3">
    <source>
        <dbReference type="Proteomes" id="UP000284006"/>
    </source>
</evidence>
<gene>
    <name evidence="2" type="ORF">D3872_10740</name>
</gene>